<comment type="similarity">
    <text evidence="1 5">Belongs to the 5-formyltetrahydrofolate cyclo-ligase family.</text>
</comment>
<comment type="caution">
    <text evidence="6">The sequence shown here is derived from an EMBL/GenBank/DDBJ whole genome shotgun (WGS) entry which is preliminary data.</text>
</comment>
<keyword evidence="6" id="KW-0436">Ligase</keyword>
<evidence type="ECO:0000256" key="4">
    <source>
        <dbReference type="PIRSR" id="PIRSR006806-1"/>
    </source>
</evidence>
<dbReference type="EMBL" id="RBIJ01000003">
    <property type="protein sequence ID" value="RKQ84762.1"/>
    <property type="molecule type" value="Genomic_DNA"/>
</dbReference>
<evidence type="ECO:0000256" key="2">
    <source>
        <dbReference type="ARBA" id="ARBA00022741"/>
    </source>
</evidence>
<evidence type="ECO:0000256" key="3">
    <source>
        <dbReference type="ARBA" id="ARBA00022840"/>
    </source>
</evidence>
<dbReference type="PANTHER" id="PTHR23407:SF1">
    <property type="entry name" value="5-FORMYLTETRAHYDROFOLATE CYCLO-LIGASE"/>
    <property type="match status" value="1"/>
</dbReference>
<feature type="binding site" evidence="4">
    <location>
        <position position="60"/>
    </location>
    <ligand>
        <name>substrate</name>
    </ligand>
</feature>
<evidence type="ECO:0000313" key="7">
    <source>
        <dbReference type="Proteomes" id="UP000267019"/>
    </source>
</evidence>
<dbReference type="Gene3D" id="3.40.50.10420">
    <property type="entry name" value="NagB/RpiA/CoA transferase-like"/>
    <property type="match status" value="1"/>
</dbReference>
<sequence length="194" mass="21583">MQSPTERAKRLWRRAARTLRALLPEAYRREAEAAIVCNLRALIAAAGVREIGVYAPLPGEVDLSALYRVWEEEGKTLFWPRVERPDAPLAYRPARRSELVPGAYGVWEPPPGPPAALPEVLLVPGLLFSRTGYRLGYGGGYYDRTLSAYSGRAIGVSFAALLFADVPRDPWDVPLREIVTERETLSFPRGANFC</sequence>
<evidence type="ECO:0000313" key="6">
    <source>
        <dbReference type="EMBL" id="RKQ84762.1"/>
    </source>
</evidence>
<dbReference type="EC" id="6.3.3.2" evidence="5"/>
<dbReference type="InterPro" id="IPR037171">
    <property type="entry name" value="NagB/RpiA_transferase-like"/>
</dbReference>
<protein>
    <recommendedName>
        <fullName evidence="5">5-formyltetrahydrofolate cyclo-ligase</fullName>
        <ecNumber evidence="5">6.3.3.2</ecNumber>
    </recommendedName>
</protein>
<feature type="binding site" evidence="4">
    <location>
        <begin position="9"/>
        <end position="13"/>
    </location>
    <ligand>
        <name>ATP</name>
        <dbReference type="ChEBI" id="CHEBI:30616"/>
    </ligand>
</feature>
<dbReference type="GO" id="GO:0009396">
    <property type="term" value="P:folic acid-containing compound biosynthetic process"/>
    <property type="evidence" value="ECO:0007669"/>
    <property type="project" value="TreeGrafter"/>
</dbReference>
<keyword evidence="2 4" id="KW-0547">Nucleotide-binding</keyword>
<keyword evidence="5" id="KW-0460">Magnesium</keyword>
<dbReference type="PIRSF" id="PIRSF006806">
    <property type="entry name" value="FTHF_cligase"/>
    <property type="match status" value="1"/>
</dbReference>
<dbReference type="InterPro" id="IPR002698">
    <property type="entry name" value="FTHF_cligase"/>
</dbReference>
<proteinExistence type="inferred from homology"/>
<dbReference type="InterPro" id="IPR024185">
    <property type="entry name" value="FTHF_cligase-like_sf"/>
</dbReference>
<dbReference type="GO" id="GO:0035999">
    <property type="term" value="P:tetrahydrofolate interconversion"/>
    <property type="evidence" value="ECO:0007669"/>
    <property type="project" value="TreeGrafter"/>
</dbReference>
<dbReference type="GO" id="GO:0030272">
    <property type="term" value="F:5-formyltetrahydrofolate cyclo-ligase activity"/>
    <property type="evidence" value="ECO:0007669"/>
    <property type="project" value="UniProtKB-EC"/>
</dbReference>
<dbReference type="Proteomes" id="UP000267019">
    <property type="component" value="Unassembled WGS sequence"/>
</dbReference>
<name>A0A660KWD1_9BACL</name>
<dbReference type="GO" id="GO:0005524">
    <property type="term" value="F:ATP binding"/>
    <property type="evidence" value="ECO:0007669"/>
    <property type="project" value="UniProtKB-KW"/>
</dbReference>
<keyword evidence="3 4" id="KW-0067">ATP-binding</keyword>
<evidence type="ECO:0000256" key="5">
    <source>
        <dbReference type="RuleBase" id="RU361279"/>
    </source>
</evidence>
<comment type="cofactor">
    <cofactor evidence="5">
        <name>Mg(2+)</name>
        <dbReference type="ChEBI" id="CHEBI:18420"/>
    </cofactor>
</comment>
<dbReference type="RefSeq" id="WP_170143607.1">
    <property type="nucleotide sequence ID" value="NZ_RBIJ01000003.1"/>
</dbReference>
<feature type="binding site" evidence="4">
    <location>
        <begin position="134"/>
        <end position="142"/>
    </location>
    <ligand>
        <name>ATP</name>
        <dbReference type="ChEBI" id="CHEBI:30616"/>
    </ligand>
</feature>
<keyword evidence="7" id="KW-1185">Reference proteome</keyword>
<dbReference type="PANTHER" id="PTHR23407">
    <property type="entry name" value="ATPASE INHIBITOR/5-FORMYLTETRAHYDROFOLATE CYCLO-LIGASE"/>
    <property type="match status" value="1"/>
</dbReference>
<keyword evidence="5" id="KW-0479">Metal-binding</keyword>
<dbReference type="NCBIfam" id="TIGR02727">
    <property type="entry name" value="MTHFS_bact"/>
    <property type="match status" value="1"/>
</dbReference>
<accession>A0A660KWD1</accession>
<gene>
    <name evidence="6" type="ORF">C7438_1256</name>
</gene>
<dbReference type="Pfam" id="PF01812">
    <property type="entry name" value="5-FTHF_cyc-lig"/>
    <property type="match status" value="1"/>
</dbReference>
<reference evidence="6 7" key="1">
    <citation type="submission" date="2018-10" db="EMBL/GenBank/DDBJ databases">
        <title>Genomic Encyclopedia of Type Strains, Phase IV (KMG-IV): sequencing the most valuable type-strain genomes for metagenomic binning, comparative biology and taxonomic classification.</title>
        <authorList>
            <person name="Goeker M."/>
        </authorList>
    </citation>
    <scope>NUCLEOTIDE SEQUENCE [LARGE SCALE GENOMIC DNA]</scope>
    <source>
        <strain evidence="6 7">DSM 22653</strain>
    </source>
</reference>
<dbReference type="GO" id="GO:0046872">
    <property type="term" value="F:metal ion binding"/>
    <property type="evidence" value="ECO:0007669"/>
    <property type="project" value="UniProtKB-KW"/>
</dbReference>
<organism evidence="6 7">
    <name type="scientific">Brockia lithotrophica</name>
    <dbReference type="NCBI Taxonomy" id="933949"/>
    <lineage>
        <taxon>Bacteria</taxon>
        <taxon>Bacillati</taxon>
        <taxon>Bacillota</taxon>
        <taxon>Bacilli</taxon>
        <taxon>Bacillales</taxon>
        <taxon>Bacillales Family X. Incertae Sedis</taxon>
        <taxon>Brockia</taxon>
    </lineage>
</organism>
<dbReference type="SUPFAM" id="SSF100950">
    <property type="entry name" value="NagB/RpiA/CoA transferase-like"/>
    <property type="match status" value="1"/>
</dbReference>
<evidence type="ECO:0000256" key="1">
    <source>
        <dbReference type="ARBA" id="ARBA00010638"/>
    </source>
</evidence>
<dbReference type="AlphaFoldDB" id="A0A660KWD1"/>
<comment type="catalytic activity">
    <reaction evidence="5">
        <text>(6S)-5-formyl-5,6,7,8-tetrahydrofolate + ATP = (6R)-5,10-methenyltetrahydrofolate + ADP + phosphate</text>
        <dbReference type="Rhea" id="RHEA:10488"/>
        <dbReference type="ChEBI" id="CHEBI:30616"/>
        <dbReference type="ChEBI" id="CHEBI:43474"/>
        <dbReference type="ChEBI" id="CHEBI:57455"/>
        <dbReference type="ChEBI" id="CHEBI:57457"/>
        <dbReference type="ChEBI" id="CHEBI:456216"/>
        <dbReference type="EC" id="6.3.3.2"/>
    </reaction>
</comment>